<evidence type="ECO:0000313" key="11">
    <source>
        <dbReference type="Proteomes" id="UP000649289"/>
    </source>
</evidence>
<dbReference type="GO" id="GO:0004674">
    <property type="term" value="F:protein serine/threonine kinase activity"/>
    <property type="evidence" value="ECO:0007669"/>
    <property type="project" value="UniProtKB-KW"/>
</dbReference>
<feature type="transmembrane region" description="Helical" evidence="8">
    <location>
        <begin position="415"/>
        <end position="444"/>
    </location>
</feature>
<dbReference type="PROSITE" id="PS00107">
    <property type="entry name" value="PROTEIN_KINASE_ATP"/>
    <property type="match status" value="1"/>
</dbReference>
<dbReference type="InterPro" id="IPR000719">
    <property type="entry name" value="Prot_kinase_dom"/>
</dbReference>
<proteinExistence type="inferred from homology"/>
<keyword evidence="8" id="KW-1133">Transmembrane helix</keyword>
<dbReference type="PANTHER" id="PTHR43671:SF13">
    <property type="entry name" value="SERINE_THREONINE-PROTEIN KINASE NEK2"/>
    <property type="match status" value="1"/>
</dbReference>
<feature type="domain" description="Protein kinase" evidence="9">
    <location>
        <begin position="23"/>
        <end position="271"/>
    </location>
</feature>
<keyword evidence="10" id="KW-0723">Serine/threonine-protein kinase</keyword>
<sequence length="595" mass="63056">MTTPTHARTGTEAPPPGLTVGGYALRARLGEGGMGVVHLGQRPGERPVAIKVLRPHIVGDDEARRRLAREVSSLSRVRSRRIAEIVDADPFGEIPFVATRYVPGLSLHDHVQEEGGLSGDDLVWFADCLAEALEAVHSVGVLHRDIKPSNVIMEGRTPILIDFGLARVAEDSRITMNGWLLGTPGYLAPEILYGDDASAASDVHAWAATVAYAGTGRAPYGRGPSVAIMDRVRRGEHDLTGLDPDVLELVEDALAPDPADRPTLDEARDWLEALAGGVSVDRRSQPSASPVTLPYAAAAQQEHDAPTRLGTAEAAVAPLAPAAPLEPVVPPVDEPVHWSQDWTSPTESPIEDLYDDRGDDTYEQRPTQGWGEASTLPHRQTRVLPDGSTEYVADYGPPVRQRVPAGQRLRRGLTLLAVGGVATGGFALAPYVTLAVLLVAVWLLRSGSMAASSAGLRRDRRGVKWYDGIQVLLSAPWHAVAGLGGALLLFLWSIGIACAIALLCFAASISMTTSLGVVGATFVLATWWGPGSERVRSPVHRVVDPLARRGVPWLLVTLLVAALGTGLGGAAGAQGTSWSPSDAAPFSGVRLPGWL</sequence>
<keyword evidence="8" id="KW-0472">Membrane</keyword>
<evidence type="ECO:0000256" key="4">
    <source>
        <dbReference type="ARBA" id="ARBA00022741"/>
    </source>
</evidence>
<gene>
    <name evidence="10" type="ORF">IEZ25_01045</name>
</gene>
<dbReference type="EC" id="2.7.11.1" evidence="2"/>
<evidence type="ECO:0000313" key="10">
    <source>
        <dbReference type="EMBL" id="MBD3913186.1"/>
    </source>
</evidence>
<dbReference type="InterPro" id="IPR017441">
    <property type="entry name" value="Protein_kinase_ATP_BS"/>
</dbReference>
<keyword evidence="4 7" id="KW-0547">Nucleotide-binding</keyword>
<keyword evidence="6 7" id="KW-0067">ATP-binding</keyword>
<feature type="binding site" evidence="7">
    <location>
        <position position="51"/>
    </location>
    <ligand>
        <name>ATP</name>
        <dbReference type="ChEBI" id="CHEBI:30616"/>
    </ligand>
</feature>
<dbReference type="InterPro" id="IPR050660">
    <property type="entry name" value="NEK_Ser/Thr_kinase"/>
</dbReference>
<comment type="caution">
    <text evidence="10">The sequence shown here is derived from an EMBL/GenBank/DDBJ whole genome shotgun (WGS) entry which is preliminary data.</text>
</comment>
<accession>A0ABR8MD82</accession>
<evidence type="ECO:0000256" key="7">
    <source>
        <dbReference type="PROSITE-ProRule" id="PRU10141"/>
    </source>
</evidence>
<organism evidence="10 11">
    <name type="scientific">Nocardioides hwasunensis</name>
    <dbReference type="NCBI Taxonomy" id="397258"/>
    <lineage>
        <taxon>Bacteria</taxon>
        <taxon>Bacillati</taxon>
        <taxon>Actinomycetota</taxon>
        <taxon>Actinomycetes</taxon>
        <taxon>Propionibacteriales</taxon>
        <taxon>Nocardioidaceae</taxon>
        <taxon>Nocardioides</taxon>
    </lineage>
</organism>
<keyword evidence="11" id="KW-1185">Reference proteome</keyword>
<dbReference type="Gene3D" id="1.10.510.10">
    <property type="entry name" value="Transferase(Phosphotransferase) domain 1"/>
    <property type="match status" value="1"/>
</dbReference>
<dbReference type="InterPro" id="IPR011009">
    <property type="entry name" value="Kinase-like_dom_sf"/>
</dbReference>
<evidence type="ECO:0000256" key="3">
    <source>
        <dbReference type="ARBA" id="ARBA00022679"/>
    </source>
</evidence>
<keyword evidence="8" id="KW-0812">Transmembrane</keyword>
<evidence type="ECO:0000259" key="9">
    <source>
        <dbReference type="PROSITE" id="PS50011"/>
    </source>
</evidence>
<dbReference type="PANTHER" id="PTHR43671">
    <property type="entry name" value="SERINE/THREONINE-PROTEIN KINASE NEK"/>
    <property type="match status" value="1"/>
</dbReference>
<dbReference type="SUPFAM" id="SSF56112">
    <property type="entry name" value="Protein kinase-like (PK-like)"/>
    <property type="match status" value="1"/>
</dbReference>
<dbReference type="Proteomes" id="UP000649289">
    <property type="component" value="Unassembled WGS sequence"/>
</dbReference>
<comment type="similarity">
    <text evidence="1">Belongs to the protein kinase superfamily. NEK Ser/Thr protein kinase family. NIMA subfamily.</text>
</comment>
<dbReference type="PROSITE" id="PS50011">
    <property type="entry name" value="PROTEIN_KINASE_DOM"/>
    <property type="match status" value="1"/>
</dbReference>
<dbReference type="CDD" id="cd14014">
    <property type="entry name" value="STKc_PknB_like"/>
    <property type="match status" value="1"/>
</dbReference>
<evidence type="ECO:0000256" key="5">
    <source>
        <dbReference type="ARBA" id="ARBA00022777"/>
    </source>
</evidence>
<feature type="transmembrane region" description="Helical" evidence="8">
    <location>
        <begin position="550"/>
        <end position="571"/>
    </location>
</feature>
<dbReference type="InterPro" id="IPR008271">
    <property type="entry name" value="Ser/Thr_kinase_AS"/>
</dbReference>
<dbReference type="EMBL" id="JACXYY010000001">
    <property type="protein sequence ID" value="MBD3913186.1"/>
    <property type="molecule type" value="Genomic_DNA"/>
</dbReference>
<protein>
    <recommendedName>
        <fullName evidence="2">non-specific serine/threonine protein kinase</fullName>
        <ecNumber evidence="2">2.7.11.1</ecNumber>
    </recommendedName>
</protein>
<feature type="transmembrane region" description="Helical" evidence="8">
    <location>
        <begin position="500"/>
        <end position="529"/>
    </location>
</feature>
<feature type="transmembrane region" description="Helical" evidence="8">
    <location>
        <begin position="465"/>
        <end position="494"/>
    </location>
</feature>
<keyword evidence="5 10" id="KW-0418">Kinase</keyword>
<evidence type="ECO:0000256" key="8">
    <source>
        <dbReference type="SAM" id="Phobius"/>
    </source>
</evidence>
<evidence type="ECO:0000256" key="2">
    <source>
        <dbReference type="ARBA" id="ARBA00012513"/>
    </source>
</evidence>
<evidence type="ECO:0000256" key="6">
    <source>
        <dbReference type="ARBA" id="ARBA00022840"/>
    </source>
</evidence>
<name>A0ABR8MD82_9ACTN</name>
<dbReference type="SMART" id="SM00220">
    <property type="entry name" value="S_TKc"/>
    <property type="match status" value="1"/>
</dbReference>
<dbReference type="Gene3D" id="3.30.200.20">
    <property type="entry name" value="Phosphorylase Kinase, domain 1"/>
    <property type="match status" value="1"/>
</dbReference>
<dbReference type="PROSITE" id="PS00108">
    <property type="entry name" value="PROTEIN_KINASE_ST"/>
    <property type="match status" value="1"/>
</dbReference>
<evidence type="ECO:0000256" key="1">
    <source>
        <dbReference type="ARBA" id="ARBA00010886"/>
    </source>
</evidence>
<keyword evidence="3" id="KW-0808">Transferase</keyword>
<reference evidence="10 11" key="1">
    <citation type="submission" date="2020-09" db="EMBL/GenBank/DDBJ databases">
        <title>novel species in genus Nocardioides.</title>
        <authorList>
            <person name="Zhang G."/>
        </authorList>
    </citation>
    <scope>NUCLEOTIDE SEQUENCE [LARGE SCALE GENOMIC DNA]</scope>
    <source>
        <strain evidence="10 11">19197</strain>
    </source>
</reference>
<dbReference type="RefSeq" id="WP_191197544.1">
    <property type="nucleotide sequence ID" value="NZ_BAAAPA010000002.1"/>
</dbReference>
<dbReference type="Pfam" id="PF00069">
    <property type="entry name" value="Pkinase"/>
    <property type="match status" value="1"/>
</dbReference>